<dbReference type="InterPro" id="IPR037682">
    <property type="entry name" value="TonB_C"/>
</dbReference>
<evidence type="ECO:0000313" key="9">
    <source>
        <dbReference type="Proteomes" id="UP000033203"/>
    </source>
</evidence>
<keyword evidence="3 6" id="KW-1133">Transmembrane helix</keyword>
<evidence type="ECO:0000256" key="1">
    <source>
        <dbReference type="ARBA" id="ARBA00004167"/>
    </source>
</evidence>
<name>A0A0D1MG15_9SPHN</name>
<feature type="compositionally biased region" description="Pro residues" evidence="5">
    <location>
        <begin position="59"/>
        <end position="72"/>
    </location>
</feature>
<dbReference type="SUPFAM" id="SSF74653">
    <property type="entry name" value="TolA/TonB C-terminal domain"/>
    <property type="match status" value="1"/>
</dbReference>
<protein>
    <submittedName>
        <fullName evidence="8">Energy transducer TonB</fullName>
    </submittedName>
</protein>
<dbReference type="Pfam" id="PF03544">
    <property type="entry name" value="TonB_C"/>
    <property type="match status" value="1"/>
</dbReference>
<sequence>MVTTYGPSQYGASRRERIGAALLTGGVVATLGYALVMGLAFHGAPQAVQQALSTFTVMPDPPPPERVVPPPKKINRPSGKASPPNLRSKATEVTAPVPIIQVAPPPPVIVAPLPNIGVQATSGASDKPGPGTGAGGIGNGNGAGGDGDGDGSGWERVPRLINGRIKGSDIPDSILDTGFRGVVSVRYRVETNGHVTNCRIAQSSGNALMDQATCRAIEKRFRYDPWRDAAGKPVASTVLRDQQWDIDPPATDR</sequence>
<evidence type="ECO:0000259" key="7">
    <source>
        <dbReference type="PROSITE" id="PS52015"/>
    </source>
</evidence>
<accession>A0A0D1MG15</accession>
<keyword evidence="2 6" id="KW-0812">Transmembrane</keyword>
<dbReference type="Gene3D" id="3.30.1150.10">
    <property type="match status" value="1"/>
</dbReference>
<evidence type="ECO:0000256" key="3">
    <source>
        <dbReference type="ARBA" id="ARBA00022989"/>
    </source>
</evidence>
<feature type="region of interest" description="Disordered" evidence="5">
    <location>
        <begin position="120"/>
        <end position="156"/>
    </location>
</feature>
<organism evidence="8 9">
    <name type="scientific">Sphingomonas melonis</name>
    <dbReference type="NCBI Taxonomy" id="152682"/>
    <lineage>
        <taxon>Bacteria</taxon>
        <taxon>Pseudomonadati</taxon>
        <taxon>Pseudomonadota</taxon>
        <taxon>Alphaproteobacteria</taxon>
        <taxon>Sphingomonadales</taxon>
        <taxon>Sphingomonadaceae</taxon>
        <taxon>Sphingomonas</taxon>
    </lineage>
</organism>
<dbReference type="PATRIC" id="fig|1549858.7.peg.171"/>
<evidence type="ECO:0000256" key="6">
    <source>
        <dbReference type="SAM" id="Phobius"/>
    </source>
</evidence>
<dbReference type="GO" id="GO:0016020">
    <property type="term" value="C:membrane"/>
    <property type="evidence" value="ECO:0007669"/>
    <property type="project" value="UniProtKB-SubCell"/>
</dbReference>
<reference evidence="8 9" key="1">
    <citation type="submission" date="2015-01" db="EMBL/GenBank/DDBJ databases">
        <title>Genome of Sphingomonas taxi strain 30a.</title>
        <authorList>
            <person name="Eevers N."/>
            <person name="Van Hamme J."/>
            <person name="Bottos E."/>
            <person name="Weyens N."/>
            <person name="Vangronsveld J."/>
        </authorList>
    </citation>
    <scope>NUCLEOTIDE SEQUENCE [LARGE SCALE GENOMIC DNA]</scope>
    <source>
        <strain evidence="8 9">30a</strain>
    </source>
</reference>
<dbReference type="InterPro" id="IPR006260">
    <property type="entry name" value="TonB/TolA_C"/>
</dbReference>
<dbReference type="PROSITE" id="PS52015">
    <property type="entry name" value="TONB_CTD"/>
    <property type="match status" value="1"/>
</dbReference>
<dbReference type="AlphaFoldDB" id="A0A0D1MG15"/>
<comment type="subcellular location">
    <subcellularLocation>
        <location evidence="1">Membrane</location>
        <topology evidence="1">Single-pass membrane protein</topology>
    </subcellularLocation>
</comment>
<keyword evidence="4 6" id="KW-0472">Membrane</keyword>
<feature type="domain" description="TonB C-terminal" evidence="7">
    <location>
        <begin position="155"/>
        <end position="247"/>
    </location>
</feature>
<feature type="region of interest" description="Disordered" evidence="5">
    <location>
        <begin position="59"/>
        <end position="88"/>
    </location>
</feature>
<evidence type="ECO:0000256" key="4">
    <source>
        <dbReference type="ARBA" id="ARBA00023136"/>
    </source>
</evidence>
<gene>
    <name evidence="8" type="ORF">SR41_04960</name>
</gene>
<dbReference type="GO" id="GO:0055085">
    <property type="term" value="P:transmembrane transport"/>
    <property type="evidence" value="ECO:0007669"/>
    <property type="project" value="InterPro"/>
</dbReference>
<feature type="compositionally biased region" description="Gly residues" evidence="5">
    <location>
        <begin position="130"/>
        <end position="152"/>
    </location>
</feature>
<dbReference type="NCBIfam" id="TIGR01352">
    <property type="entry name" value="tonB_Cterm"/>
    <property type="match status" value="1"/>
</dbReference>
<feature type="transmembrane region" description="Helical" evidence="6">
    <location>
        <begin position="20"/>
        <end position="41"/>
    </location>
</feature>
<comment type="caution">
    <text evidence="8">The sequence shown here is derived from an EMBL/GenBank/DDBJ whole genome shotgun (WGS) entry which is preliminary data.</text>
</comment>
<proteinExistence type="predicted"/>
<dbReference type="Proteomes" id="UP000033203">
    <property type="component" value="Unassembled WGS sequence"/>
</dbReference>
<evidence type="ECO:0000313" key="8">
    <source>
        <dbReference type="EMBL" id="KIU29352.1"/>
    </source>
</evidence>
<dbReference type="EMBL" id="JXTP01000018">
    <property type="protein sequence ID" value="KIU29352.1"/>
    <property type="molecule type" value="Genomic_DNA"/>
</dbReference>
<evidence type="ECO:0000256" key="5">
    <source>
        <dbReference type="SAM" id="MobiDB-lite"/>
    </source>
</evidence>
<evidence type="ECO:0000256" key="2">
    <source>
        <dbReference type="ARBA" id="ARBA00022692"/>
    </source>
</evidence>